<evidence type="ECO:0000313" key="5">
    <source>
        <dbReference type="Proteomes" id="UP000198415"/>
    </source>
</evidence>
<dbReference type="RefSeq" id="WP_089292156.1">
    <property type="nucleotide sequence ID" value="NZ_BOMU01000028.1"/>
</dbReference>
<evidence type="ECO:0000256" key="2">
    <source>
        <dbReference type="ARBA" id="ARBA00022801"/>
    </source>
</evidence>
<keyword evidence="5" id="KW-1185">Reference proteome</keyword>
<comment type="cofactor">
    <cofactor evidence="1">
        <name>Mg(2+)</name>
        <dbReference type="ChEBI" id="CHEBI:18420"/>
    </cofactor>
</comment>
<name>A0A238WAK2_9ACTN</name>
<dbReference type="PANTHER" id="PTHR43046">
    <property type="entry name" value="GDP-MANNOSE MANNOSYL HYDROLASE"/>
    <property type="match status" value="1"/>
</dbReference>
<feature type="domain" description="Nudix hydrolase" evidence="3">
    <location>
        <begin position="12"/>
        <end position="138"/>
    </location>
</feature>
<dbReference type="Pfam" id="PF00293">
    <property type="entry name" value="NUDIX"/>
    <property type="match status" value="1"/>
</dbReference>
<dbReference type="PROSITE" id="PS00893">
    <property type="entry name" value="NUDIX_BOX"/>
    <property type="match status" value="1"/>
</dbReference>
<dbReference type="EMBL" id="FZNR01000002">
    <property type="protein sequence ID" value="SNR43616.1"/>
    <property type="molecule type" value="Genomic_DNA"/>
</dbReference>
<gene>
    <name evidence="4" type="ORF">SAMN06264365_102344</name>
</gene>
<sequence length="143" mass="15212">MTAFNGGTPGVVPEVVAAAWVCVRDRRVLVVRAHNSDAFYLPGGKPEAGETHAEAAARESEEEVGIALRASDLRLFRTIEAPAHNRPPGTRVRLVCFTGKSDATPAAANEIAELAWFTSADAPHCAPAIRLLLDELVSADLID</sequence>
<accession>A0A238WAK2</accession>
<reference evidence="4 5" key="1">
    <citation type="submission" date="2017-06" db="EMBL/GenBank/DDBJ databases">
        <authorList>
            <person name="Kim H.J."/>
            <person name="Triplett B.A."/>
        </authorList>
    </citation>
    <scope>NUCLEOTIDE SEQUENCE [LARGE SCALE GENOMIC DNA]</scope>
    <source>
        <strain evidence="4 5">DSM 43151</strain>
    </source>
</reference>
<proteinExistence type="predicted"/>
<dbReference type="AlphaFoldDB" id="A0A238WAK2"/>
<dbReference type="InterPro" id="IPR015797">
    <property type="entry name" value="NUDIX_hydrolase-like_dom_sf"/>
</dbReference>
<dbReference type="Gene3D" id="3.90.79.10">
    <property type="entry name" value="Nucleoside Triphosphate Pyrophosphohydrolase"/>
    <property type="match status" value="1"/>
</dbReference>
<dbReference type="GO" id="GO:0016787">
    <property type="term" value="F:hydrolase activity"/>
    <property type="evidence" value="ECO:0007669"/>
    <property type="project" value="UniProtKB-KW"/>
</dbReference>
<evidence type="ECO:0000259" key="3">
    <source>
        <dbReference type="PROSITE" id="PS51462"/>
    </source>
</evidence>
<dbReference type="Proteomes" id="UP000198415">
    <property type="component" value="Unassembled WGS sequence"/>
</dbReference>
<dbReference type="OrthoDB" id="67499at2"/>
<dbReference type="SUPFAM" id="SSF55811">
    <property type="entry name" value="Nudix"/>
    <property type="match status" value="1"/>
</dbReference>
<keyword evidence="2" id="KW-0378">Hydrolase</keyword>
<evidence type="ECO:0000256" key="1">
    <source>
        <dbReference type="ARBA" id="ARBA00001946"/>
    </source>
</evidence>
<organism evidence="4 5">
    <name type="scientific">Actinoplanes regularis</name>
    <dbReference type="NCBI Taxonomy" id="52697"/>
    <lineage>
        <taxon>Bacteria</taxon>
        <taxon>Bacillati</taxon>
        <taxon>Actinomycetota</taxon>
        <taxon>Actinomycetes</taxon>
        <taxon>Micromonosporales</taxon>
        <taxon>Micromonosporaceae</taxon>
        <taxon>Actinoplanes</taxon>
    </lineage>
</organism>
<dbReference type="PANTHER" id="PTHR43046:SF2">
    <property type="entry name" value="8-OXO-DGTP DIPHOSPHATASE-RELATED"/>
    <property type="match status" value="1"/>
</dbReference>
<dbReference type="CDD" id="cd04690">
    <property type="entry name" value="NUDIX_Hydrolase"/>
    <property type="match status" value="1"/>
</dbReference>
<protein>
    <submittedName>
        <fullName evidence="4">ADP-ribose pyrophosphatase YjhB, NUDIX family</fullName>
    </submittedName>
</protein>
<dbReference type="InterPro" id="IPR020084">
    <property type="entry name" value="NUDIX_hydrolase_CS"/>
</dbReference>
<dbReference type="PROSITE" id="PS51462">
    <property type="entry name" value="NUDIX"/>
    <property type="match status" value="1"/>
</dbReference>
<dbReference type="InterPro" id="IPR000086">
    <property type="entry name" value="NUDIX_hydrolase_dom"/>
</dbReference>
<evidence type="ECO:0000313" key="4">
    <source>
        <dbReference type="EMBL" id="SNR43616.1"/>
    </source>
</evidence>